<dbReference type="EMBL" id="CP033896">
    <property type="protein sequence ID" value="AZA12525.1"/>
    <property type="molecule type" value="Genomic_DNA"/>
</dbReference>
<dbReference type="Proteomes" id="UP000269019">
    <property type="component" value="Chromosome"/>
</dbReference>
<dbReference type="AlphaFoldDB" id="A0A3G6J389"/>
<dbReference type="InterPro" id="IPR050275">
    <property type="entry name" value="PGM_Phosphatase"/>
</dbReference>
<evidence type="ECO:0000313" key="3">
    <source>
        <dbReference type="Proteomes" id="UP000269019"/>
    </source>
</evidence>
<feature type="compositionally biased region" description="Low complexity" evidence="1">
    <location>
        <begin position="30"/>
        <end position="39"/>
    </location>
</feature>
<proteinExistence type="predicted"/>
<feature type="region of interest" description="Disordered" evidence="1">
    <location>
        <begin position="20"/>
        <end position="39"/>
    </location>
</feature>
<dbReference type="PANTHER" id="PTHR48100:SF1">
    <property type="entry name" value="HISTIDINE PHOSPHATASE FAMILY PROTEIN-RELATED"/>
    <property type="match status" value="1"/>
</dbReference>
<dbReference type="InterPro" id="IPR029033">
    <property type="entry name" value="His_PPase_superfam"/>
</dbReference>
<dbReference type="PANTHER" id="PTHR48100">
    <property type="entry name" value="BROAD-SPECIFICITY PHOSPHATASE YOR283W-RELATED"/>
    <property type="match status" value="1"/>
</dbReference>
<dbReference type="Pfam" id="PF00300">
    <property type="entry name" value="His_Phos_1"/>
    <property type="match status" value="1"/>
</dbReference>
<keyword evidence="3" id="KW-1185">Reference proteome</keyword>
<evidence type="ECO:0000313" key="2">
    <source>
        <dbReference type="EMBL" id="AZA12525.1"/>
    </source>
</evidence>
<dbReference type="Gene3D" id="3.40.50.1240">
    <property type="entry name" value="Phosphoglycerate mutase-like"/>
    <property type="match status" value="1"/>
</dbReference>
<evidence type="ECO:0000256" key="1">
    <source>
        <dbReference type="SAM" id="MobiDB-lite"/>
    </source>
</evidence>
<reference evidence="2 3" key="1">
    <citation type="submission" date="2018-11" db="EMBL/GenBank/DDBJ databases">
        <authorList>
            <person name="Kleinhagauer T."/>
            <person name="Glaeser S.P."/>
            <person name="Spergser J."/>
            <person name="Ruckert C."/>
            <person name="Kaempfer P."/>
            <person name="Busse H.-J."/>
        </authorList>
    </citation>
    <scope>NUCLEOTIDE SEQUENCE [LARGE SCALE GENOMIC DNA]</scope>
    <source>
        <strain evidence="2 3">200CH</strain>
    </source>
</reference>
<protein>
    <submittedName>
        <fullName evidence="2">Bifunctional RNase H/acid phosphatase</fullName>
    </submittedName>
</protein>
<dbReference type="GO" id="GO:0005737">
    <property type="term" value="C:cytoplasm"/>
    <property type="evidence" value="ECO:0007669"/>
    <property type="project" value="TreeGrafter"/>
</dbReference>
<name>A0A3G6J389_9CORY</name>
<sequence>MGSRIIFLRHGQTAANIKRELDSRPPGSPLTAHGQQQATAAGEALARHLQVTEGQLGRLGKIVHSTATRARQTANLAAESLANSVGLSVIPTPPEEIAGIHEFSAGIYEDSTTEEAYRAYIGAFQRIMRGDDSAGVPGGETGAEFLDRYLPALETQFDTLEPDQDLVVVSHGAAIRMITARATGTEPRHMVENYLDNCDISIVEPEGRPFGQWNLRYWVSDELLTQPWIKQR</sequence>
<dbReference type="SUPFAM" id="SSF53254">
    <property type="entry name" value="Phosphoglycerate mutase-like"/>
    <property type="match status" value="1"/>
</dbReference>
<dbReference type="SMART" id="SM00855">
    <property type="entry name" value="PGAM"/>
    <property type="match status" value="1"/>
</dbReference>
<gene>
    <name evidence="2" type="ORF">CCHOA_00480</name>
</gene>
<dbReference type="CDD" id="cd07067">
    <property type="entry name" value="HP_PGM_like"/>
    <property type="match status" value="1"/>
</dbReference>
<dbReference type="KEGG" id="ccho:CCHOA_00480"/>
<dbReference type="InterPro" id="IPR013078">
    <property type="entry name" value="His_Pase_superF_clade-1"/>
</dbReference>
<dbReference type="RefSeq" id="WP_164472328.1">
    <property type="nucleotide sequence ID" value="NZ_CP033896.1"/>
</dbReference>
<organism evidence="2 3">
    <name type="scientific">Corynebacterium choanae</name>
    <dbReference type="NCBI Taxonomy" id="1862358"/>
    <lineage>
        <taxon>Bacteria</taxon>
        <taxon>Bacillati</taxon>
        <taxon>Actinomycetota</taxon>
        <taxon>Actinomycetes</taxon>
        <taxon>Mycobacteriales</taxon>
        <taxon>Corynebacteriaceae</taxon>
        <taxon>Corynebacterium</taxon>
    </lineage>
</organism>
<dbReference type="GO" id="GO:0016791">
    <property type="term" value="F:phosphatase activity"/>
    <property type="evidence" value="ECO:0007669"/>
    <property type="project" value="TreeGrafter"/>
</dbReference>
<accession>A0A3G6J389</accession>